<dbReference type="RefSeq" id="WP_211632065.1">
    <property type="nucleotide sequence ID" value="NZ_CP073100.1"/>
</dbReference>
<feature type="transmembrane region" description="Helical" evidence="1">
    <location>
        <begin position="49"/>
        <end position="69"/>
    </location>
</feature>
<feature type="transmembrane region" description="Helical" evidence="1">
    <location>
        <begin position="227"/>
        <end position="249"/>
    </location>
</feature>
<dbReference type="AlphaFoldDB" id="A0A975J0N3"/>
<feature type="transmembrane region" description="Helical" evidence="1">
    <location>
        <begin position="164"/>
        <end position="184"/>
    </location>
</feature>
<gene>
    <name evidence="2" type="ORF">KBB96_02880</name>
</gene>
<dbReference type="Proteomes" id="UP000676169">
    <property type="component" value="Chromosome"/>
</dbReference>
<feature type="transmembrane region" description="Helical" evidence="1">
    <location>
        <begin position="98"/>
        <end position="122"/>
    </location>
</feature>
<feature type="transmembrane region" description="Helical" evidence="1">
    <location>
        <begin position="16"/>
        <end position="37"/>
    </location>
</feature>
<protein>
    <submittedName>
        <fullName evidence="2">Uncharacterized protein</fullName>
    </submittedName>
</protein>
<sequence>MRLFHLTASTIFRRKAWAICAFAVVVLPFVLPLISTATERLSVVQPARIQAAWASVWVCTLLWGLYSAARQGEANSKSGLGEYFLTTGVSATRQWLEIWLAVMIFVIPLAILGTTICLLFAMPADPQERGMWWVMNLQYLTLFSLAIAPLLGLSIALASRFGGIVGFAATLCIAIYGLWGVGYIDRMLKLEPNPILHGIWQISPQYRWADLTQRLYFKSGAIEATRFWQLAAYFAGILAVYCGLSRLCFRVKSLS</sequence>
<dbReference type="EMBL" id="CP073100">
    <property type="protein sequence ID" value="QUE51842.1"/>
    <property type="molecule type" value="Genomic_DNA"/>
</dbReference>
<feature type="transmembrane region" description="Helical" evidence="1">
    <location>
        <begin position="137"/>
        <end position="157"/>
    </location>
</feature>
<evidence type="ECO:0000256" key="1">
    <source>
        <dbReference type="SAM" id="Phobius"/>
    </source>
</evidence>
<keyword evidence="1" id="KW-1133">Transmembrane helix</keyword>
<proteinExistence type="predicted"/>
<reference evidence="2" key="1">
    <citation type="submission" date="2021-04" db="EMBL/GenBank/DDBJ databases">
        <title>Luteolibacter sp. 32A isolated from the skin of an Anderson's salamander (Ambystoma andersonii).</title>
        <authorList>
            <person name="Spergser J."/>
            <person name="Busse H.-J."/>
        </authorList>
    </citation>
    <scope>NUCLEOTIDE SEQUENCE</scope>
    <source>
        <strain evidence="2">32A</strain>
    </source>
</reference>
<keyword evidence="1" id="KW-0472">Membrane</keyword>
<evidence type="ECO:0000313" key="3">
    <source>
        <dbReference type="Proteomes" id="UP000676169"/>
    </source>
</evidence>
<keyword evidence="1" id="KW-0812">Transmembrane</keyword>
<keyword evidence="3" id="KW-1185">Reference proteome</keyword>
<dbReference type="KEGG" id="lamb:KBB96_02880"/>
<organism evidence="2 3">
    <name type="scientific">Luteolibacter ambystomatis</name>
    <dbReference type="NCBI Taxonomy" id="2824561"/>
    <lineage>
        <taxon>Bacteria</taxon>
        <taxon>Pseudomonadati</taxon>
        <taxon>Verrucomicrobiota</taxon>
        <taxon>Verrucomicrobiia</taxon>
        <taxon>Verrucomicrobiales</taxon>
        <taxon>Verrucomicrobiaceae</taxon>
        <taxon>Luteolibacter</taxon>
    </lineage>
</organism>
<name>A0A975J0N3_9BACT</name>
<evidence type="ECO:0000313" key="2">
    <source>
        <dbReference type="EMBL" id="QUE51842.1"/>
    </source>
</evidence>
<accession>A0A975J0N3</accession>